<feature type="compositionally biased region" description="Low complexity" evidence="1">
    <location>
        <begin position="8"/>
        <end position="29"/>
    </location>
</feature>
<keyword evidence="3" id="KW-1185">Reference proteome</keyword>
<dbReference type="Proteomes" id="UP000024533">
    <property type="component" value="Unassembled WGS sequence"/>
</dbReference>
<feature type="region of interest" description="Disordered" evidence="1">
    <location>
        <begin position="1"/>
        <end position="29"/>
    </location>
</feature>
<accession>A0A059J0B2</accession>
<reference evidence="2 3" key="1">
    <citation type="submission" date="2014-02" db="EMBL/GenBank/DDBJ databases">
        <title>The Genome Sequence of Trichophyton interdigitale MR816.</title>
        <authorList>
            <consortium name="The Broad Institute Genomics Platform"/>
            <person name="Cuomo C.A."/>
            <person name="White T.C."/>
            <person name="Graser Y."/>
            <person name="Martinez-Rossi N."/>
            <person name="Heitman J."/>
            <person name="Young S.K."/>
            <person name="Zeng Q."/>
            <person name="Gargeya S."/>
            <person name="Abouelleil A."/>
            <person name="Alvarado L."/>
            <person name="Chapman S.B."/>
            <person name="Gainer-Dewar J."/>
            <person name="Goldberg J."/>
            <person name="Griggs A."/>
            <person name="Gujja S."/>
            <person name="Hansen M."/>
            <person name="Howarth C."/>
            <person name="Imamovic A."/>
            <person name="Larimer J."/>
            <person name="Martinez D."/>
            <person name="Murphy C."/>
            <person name="Pearson M.D."/>
            <person name="Persinoti G."/>
            <person name="Poon T."/>
            <person name="Priest M."/>
            <person name="Roberts A.D."/>
            <person name="Saif S."/>
            <person name="Shea T.D."/>
            <person name="Sykes S.N."/>
            <person name="Wortman J."/>
            <person name="Nusbaum C."/>
            <person name="Birren B."/>
        </authorList>
    </citation>
    <scope>NUCLEOTIDE SEQUENCE [LARGE SCALE GENOMIC DNA]</scope>
    <source>
        <strain evidence="2 3">MR816</strain>
    </source>
</reference>
<evidence type="ECO:0000256" key="1">
    <source>
        <dbReference type="SAM" id="MobiDB-lite"/>
    </source>
</evidence>
<evidence type="ECO:0000313" key="3">
    <source>
        <dbReference type="Proteomes" id="UP000024533"/>
    </source>
</evidence>
<protein>
    <submittedName>
        <fullName evidence="2">Uncharacterized protein</fullName>
    </submittedName>
</protein>
<dbReference type="OMA" id="HARDDHW"/>
<dbReference type="AlphaFoldDB" id="A0A059J0B2"/>
<gene>
    <name evidence="2" type="ORF">H109_06848</name>
</gene>
<name>A0A059J0B2_TRIIM</name>
<dbReference type="HOGENOM" id="CLU_186293_0_0_1"/>
<organism evidence="2 3">
    <name type="scientific">Trichophyton interdigitale (strain MR816)</name>
    <dbReference type="NCBI Taxonomy" id="1215338"/>
    <lineage>
        <taxon>Eukaryota</taxon>
        <taxon>Fungi</taxon>
        <taxon>Dikarya</taxon>
        <taxon>Ascomycota</taxon>
        <taxon>Pezizomycotina</taxon>
        <taxon>Eurotiomycetes</taxon>
        <taxon>Eurotiomycetidae</taxon>
        <taxon>Onygenales</taxon>
        <taxon>Arthrodermataceae</taxon>
        <taxon>Trichophyton</taxon>
    </lineage>
</organism>
<sequence>MPHATENSSATPPSSSSLGITSSSSSSNTSIDSYALQQFAQQHARDDHWSAYAMRFGTSSSSSSSSSSS</sequence>
<dbReference type="EMBL" id="AOKY01000593">
    <property type="protein sequence ID" value="KDB21184.1"/>
    <property type="molecule type" value="Genomic_DNA"/>
</dbReference>
<comment type="caution">
    <text evidence="2">The sequence shown here is derived from an EMBL/GenBank/DDBJ whole genome shotgun (WGS) entry which is preliminary data.</text>
</comment>
<evidence type="ECO:0000313" key="2">
    <source>
        <dbReference type="EMBL" id="KDB21184.1"/>
    </source>
</evidence>
<proteinExistence type="predicted"/>